<evidence type="ECO:0000256" key="1">
    <source>
        <dbReference type="SAM" id="Phobius"/>
    </source>
</evidence>
<feature type="transmembrane region" description="Helical" evidence="1">
    <location>
        <begin position="161"/>
        <end position="181"/>
    </location>
</feature>
<accession>R4YUE8</accession>
<dbReference type="EMBL" id="FO203512">
    <property type="protein sequence ID" value="CCK76604.1"/>
    <property type="molecule type" value="Genomic_DNA"/>
</dbReference>
<dbReference type="AlphaFoldDB" id="R4YUE8"/>
<feature type="transmembrane region" description="Helical" evidence="1">
    <location>
        <begin position="59"/>
        <end position="76"/>
    </location>
</feature>
<feature type="transmembrane region" description="Helical" evidence="1">
    <location>
        <begin position="88"/>
        <end position="107"/>
    </location>
</feature>
<feature type="transmembrane region" description="Helical" evidence="1">
    <location>
        <begin position="233"/>
        <end position="250"/>
    </location>
</feature>
<sequence length="389" mass="43636">MFMLIVHFLYFYGAPEFTQSVIGSSFELLTIWTVATLYLSSVLILLTPNATGAQHMKRIVFLFIFGYALILGYVHGLEVPLKITHEVLLFSVCCFVFLMGIFITLAGNKNLSLSIKRGVILFLAGYALNFFRSSLPMWLSLEFGLVSQEDLGDGNPIYELLVVDILQFAGIAFIICSLLSHYLPNPKHWLVIALGLAFVSPYAWDTHTGNAFVDEILKLLAGNIAEGAFFPQLPWLAYAISGMAFGHWMKQADDLNIFLKKSAWFSLTTTLVGIGIIFTHVDYHIGDSMRAGPGAVIAISGFTAFSIFLLNAIVEKVPHNPIFGFWYTWSKHITTIYVVHWLLLGWGLMYFGFRALSGTEFLVTLLALYVLTHYLSTGWVKFKPNQKKH</sequence>
<name>R4YUE8_OLEAN</name>
<feature type="transmembrane region" description="Helical" evidence="1">
    <location>
        <begin position="361"/>
        <end position="380"/>
    </location>
</feature>
<feature type="domain" description="Heparan-alpha-glucosaminide N-acetyltransferase catalytic" evidence="2">
    <location>
        <begin position="60"/>
        <end position="256"/>
    </location>
</feature>
<keyword evidence="4" id="KW-1185">Reference proteome</keyword>
<proteinExistence type="predicted"/>
<dbReference type="Proteomes" id="UP000032749">
    <property type="component" value="Chromosome"/>
</dbReference>
<keyword evidence="1" id="KW-0472">Membrane</keyword>
<protein>
    <recommendedName>
        <fullName evidence="2">Heparan-alpha-glucosaminide N-acetyltransferase catalytic domain-containing protein</fullName>
    </recommendedName>
</protein>
<reference evidence="3 4" key="1">
    <citation type="journal article" date="2013" name="Nat. Commun.">
        <title>Genome sequence and functional genomic analysis of the oil-degrading bacterium Oleispira antarctica.</title>
        <authorList>
            <person name="Kube M."/>
            <person name="Chernikova T.N."/>
            <person name="Al-Ramahi Y."/>
            <person name="Beloqui A."/>
            <person name="Lopez-Cortez N."/>
            <person name="Guazzaroni M.E."/>
            <person name="Heipieper H.J."/>
            <person name="Klages S."/>
            <person name="Kotsyurbenko O.R."/>
            <person name="Langer I."/>
            <person name="Nechitaylo T.Y."/>
            <person name="Lunsdorf H."/>
            <person name="Fernandez M."/>
            <person name="Juarez S."/>
            <person name="Ciordia S."/>
            <person name="Singer A."/>
            <person name="Kagan O."/>
            <person name="Egorova O."/>
            <person name="Petit P.A."/>
            <person name="Stogios P."/>
            <person name="Kim Y."/>
            <person name="Tchigvintsev A."/>
            <person name="Flick R."/>
            <person name="Denaro R."/>
            <person name="Genovese M."/>
            <person name="Albar J.P."/>
            <person name="Reva O.N."/>
            <person name="Martinez-Gomariz M."/>
            <person name="Tran H."/>
            <person name="Ferrer M."/>
            <person name="Savchenko A."/>
            <person name="Yakunin A.F."/>
            <person name="Yakimov M.M."/>
            <person name="Golyshina O.V."/>
            <person name="Reinhardt R."/>
            <person name="Golyshin P.N."/>
        </authorList>
    </citation>
    <scope>NUCLEOTIDE SEQUENCE [LARGE SCALE GENOMIC DNA]</scope>
</reference>
<evidence type="ECO:0000313" key="4">
    <source>
        <dbReference type="Proteomes" id="UP000032749"/>
    </source>
</evidence>
<gene>
    <name evidence="3" type="ORF">OLEAN_C24280</name>
</gene>
<dbReference type="Pfam" id="PF07786">
    <property type="entry name" value="HGSNAT_cat"/>
    <property type="match status" value="1"/>
</dbReference>
<dbReference type="HOGENOM" id="CLU_065974_0_0_6"/>
<feature type="transmembrane region" description="Helical" evidence="1">
    <location>
        <begin position="262"/>
        <end position="281"/>
    </location>
</feature>
<dbReference type="KEGG" id="oai:OLEAN_C24280"/>
<feature type="transmembrane region" description="Helical" evidence="1">
    <location>
        <begin position="28"/>
        <end position="47"/>
    </location>
</feature>
<feature type="transmembrane region" description="Helical" evidence="1">
    <location>
        <begin position="293"/>
        <end position="314"/>
    </location>
</feature>
<evidence type="ECO:0000259" key="2">
    <source>
        <dbReference type="Pfam" id="PF07786"/>
    </source>
</evidence>
<keyword evidence="1" id="KW-1133">Transmembrane helix</keyword>
<dbReference type="STRING" id="698738.OLEAN_C24280"/>
<organism evidence="3 4">
    <name type="scientific">Oleispira antarctica RB-8</name>
    <dbReference type="NCBI Taxonomy" id="698738"/>
    <lineage>
        <taxon>Bacteria</taxon>
        <taxon>Pseudomonadati</taxon>
        <taxon>Pseudomonadota</taxon>
        <taxon>Gammaproteobacteria</taxon>
        <taxon>Oceanospirillales</taxon>
        <taxon>Oceanospirillaceae</taxon>
        <taxon>Oleispira</taxon>
    </lineage>
</organism>
<feature type="transmembrane region" description="Helical" evidence="1">
    <location>
        <begin position="335"/>
        <end position="355"/>
    </location>
</feature>
<evidence type="ECO:0000313" key="3">
    <source>
        <dbReference type="EMBL" id="CCK76604.1"/>
    </source>
</evidence>
<keyword evidence="1" id="KW-0812">Transmembrane</keyword>
<dbReference type="InterPro" id="IPR012429">
    <property type="entry name" value="HGSNAT_cat"/>
</dbReference>
<feature type="transmembrane region" description="Helical" evidence="1">
    <location>
        <begin position="188"/>
        <end position="204"/>
    </location>
</feature>
<feature type="transmembrane region" description="Helical" evidence="1">
    <location>
        <begin position="119"/>
        <end position="141"/>
    </location>
</feature>